<accession>A0A833SKE1</accession>
<dbReference type="EMBL" id="WSZM01000399">
    <property type="protein sequence ID" value="KAF4033909.1"/>
    <property type="molecule type" value="Genomic_DNA"/>
</dbReference>
<comment type="caution">
    <text evidence="1">The sequence shown here is derived from an EMBL/GenBank/DDBJ whole genome shotgun (WGS) entry which is preliminary data.</text>
</comment>
<name>A0A833SKE1_PHYIN</name>
<proteinExistence type="predicted"/>
<reference evidence="1" key="1">
    <citation type="submission" date="2020-04" db="EMBL/GenBank/DDBJ databases">
        <title>Hybrid Assembly of Korean Phytophthora infestans isolates.</title>
        <authorList>
            <person name="Prokchorchik M."/>
            <person name="Lee Y."/>
            <person name="Seo J."/>
            <person name="Cho J.-H."/>
            <person name="Park Y.-E."/>
            <person name="Jang D.-C."/>
            <person name="Im J.-S."/>
            <person name="Choi J.-G."/>
            <person name="Park H.-J."/>
            <person name="Lee G.-B."/>
            <person name="Lee Y.-G."/>
            <person name="Hong S.-Y."/>
            <person name="Cho K."/>
            <person name="Sohn K.H."/>
        </authorList>
    </citation>
    <scope>NUCLEOTIDE SEQUENCE</scope>
    <source>
        <strain evidence="1">KR_1_A1</strain>
    </source>
</reference>
<dbReference type="Gene3D" id="1.25.40.20">
    <property type="entry name" value="Ankyrin repeat-containing domain"/>
    <property type="match status" value="1"/>
</dbReference>
<dbReference type="SUPFAM" id="SSF48403">
    <property type="entry name" value="Ankyrin repeat"/>
    <property type="match status" value="1"/>
</dbReference>
<dbReference type="AlphaFoldDB" id="A0A833SKE1"/>
<evidence type="ECO:0000313" key="1">
    <source>
        <dbReference type="EMBL" id="KAF4033909.1"/>
    </source>
</evidence>
<organism evidence="1 2">
    <name type="scientific">Phytophthora infestans</name>
    <name type="common">Potato late blight agent</name>
    <name type="synonym">Botrytis infestans</name>
    <dbReference type="NCBI Taxonomy" id="4787"/>
    <lineage>
        <taxon>Eukaryota</taxon>
        <taxon>Sar</taxon>
        <taxon>Stramenopiles</taxon>
        <taxon>Oomycota</taxon>
        <taxon>Peronosporomycetes</taxon>
        <taxon>Peronosporales</taxon>
        <taxon>Peronosporaceae</taxon>
        <taxon>Phytophthora</taxon>
    </lineage>
</organism>
<gene>
    <name evidence="1" type="ORF">GN244_ATG14118</name>
</gene>
<sequence length="364" mass="41264">MGFRMQKPVDPTRLLDRALRKCFHESVRTGDITAMRQKLEKEPLLSQARTSDRQTPLFLAAAHPDTSRAVQMIDLLMNNEAILGSRDLSKRHVLLYACHHGVEWEVVQCLWKWNAAKGGGIIKWSHCDEGTNSSLVLACQGGHTRLALRLLDEIDVEEYARQNDPFHVLEAAISTDDEIHAMAIAEHPKVIDGFQARDHFRYKGFCGSFLSHTVSTCTEAAIRHNMSELLVLMNGLNHEKVCKAAWHFTHRLVIRSDDREPIKPVILGIADTFLSDWRWSQSKIYLLVRQHGSKPEMASPKLQSHLLVRLPDGPFRCVIEFLTPRSFQDAARDCGLLSSCACIDSVFGNCPWHMYSPKANDYNV</sequence>
<dbReference type="InterPro" id="IPR036770">
    <property type="entry name" value="Ankyrin_rpt-contain_sf"/>
</dbReference>
<protein>
    <recommendedName>
        <fullName evidence="3">Ankyrin repeat protein</fullName>
    </recommendedName>
</protein>
<dbReference type="Proteomes" id="UP000602510">
    <property type="component" value="Unassembled WGS sequence"/>
</dbReference>
<evidence type="ECO:0000313" key="2">
    <source>
        <dbReference type="Proteomes" id="UP000602510"/>
    </source>
</evidence>
<evidence type="ECO:0008006" key="3">
    <source>
        <dbReference type="Google" id="ProtNLM"/>
    </source>
</evidence>
<keyword evidence="2" id="KW-1185">Reference proteome</keyword>